<feature type="compositionally biased region" description="Pro residues" evidence="1">
    <location>
        <begin position="144"/>
        <end position="167"/>
    </location>
</feature>
<dbReference type="AlphaFoldDB" id="Q2HG77"/>
<feature type="region of interest" description="Disordered" evidence="1">
    <location>
        <begin position="78"/>
        <end position="189"/>
    </location>
</feature>
<feature type="compositionally biased region" description="Polar residues" evidence="1">
    <location>
        <begin position="120"/>
        <end position="138"/>
    </location>
</feature>
<evidence type="ECO:0000256" key="1">
    <source>
        <dbReference type="SAM" id="MobiDB-lite"/>
    </source>
</evidence>
<evidence type="ECO:0000313" key="3">
    <source>
        <dbReference type="Proteomes" id="UP000001056"/>
    </source>
</evidence>
<dbReference type="VEuPathDB" id="FungiDB:CHGG_00777"/>
<gene>
    <name evidence="2" type="ORF">CHGG_00777</name>
</gene>
<dbReference type="InParanoid" id="Q2HG77"/>
<sequence length="290" mass="31328">MRPVLCQLGCWVTREGADNATVIVRPKAAKSKDVPLCLSDPPSAPLPHFHEETSALIRGDFWVIYKLPRVKAKALKRARRSASRAVHLEQKDTSSPKSGGRRAAATVVDHRSRPIPIPIRTSSRNQHSKPLQIQSPRVSTVPISPFPPLSPLPSPISTPTQSPPQTPINPNSNNPDNNSPSPNPDPIYSLAHLAGGRYHYTSPEAQTIFAAVVEHYNSADRARAQLAATPSLTPTGGSLLAFFLLGSGGLHDPLSRGEARRVFRASAPALADLVDEVVDWTGVEEEEDEA</sequence>
<dbReference type="HOGENOM" id="CLU_959767_0_0_1"/>
<protein>
    <submittedName>
        <fullName evidence="2">Uncharacterized protein</fullName>
    </submittedName>
</protein>
<dbReference type="GeneID" id="4386876"/>
<keyword evidence="3" id="KW-1185">Reference proteome</keyword>
<name>Q2HG77_CHAGB</name>
<organism evidence="2 3">
    <name type="scientific">Chaetomium globosum (strain ATCC 6205 / CBS 148.51 / DSM 1962 / NBRC 6347 / NRRL 1970)</name>
    <name type="common">Soil fungus</name>
    <dbReference type="NCBI Taxonomy" id="306901"/>
    <lineage>
        <taxon>Eukaryota</taxon>
        <taxon>Fungi</taxon>
        <taxon>Dikarya</taxon>
        <taxon>Ascomycota</taxon>
        <taxon>Pezizomycotina</taxon>
        <taxon>Sordariomycetes</taxon>
        <taxon>Sordariomycetidae</taxon>
        <taxon>Sordariales</taxon>
        <taxon>Chaetomiaceae</taxon>
        <taxon>Chaetomium</taxon>
    </lineage>
</organism>
<dbReference type="OrthoDB" id="10533349at2759"/>
<dbReference type="EMBL" id="CH408029">
    <property type="protein sequence ID" value="EAQ92542.1"/>
    <property type="molecule type" value="Genomic_DNA"/>
</dbReference>
<accession>Q2HG77</accession>
<evidence type="ECO:0000313" key="2">
    <source>
        <dbReference type="EMBL" id="EAQ92542.1"/>
    </source>
</evidence>
<dbReference type="Proteomes" id="UP000001056">
    <property type="component" value="Unassembled WGS sequence"/>
</dbReference>
<dbReference type="RefSeq" id="XP_001219998.1">
    <property type="nucleotide sequence ID" value="XM_001219997.1"/>
</dbReference>
<proteinExistence type="predicted"/>
<reference evidence="3" key="1">
    <citation type="journal article" date="2015" name="Genome Announc.">
        <title>Draft genome sequence of the cellulolytic fungus Chaetomium globosum.</title>
        <authorList>
            <person name="Cuomo C.A."/>
            <person name="Untereiner W.A."/>
            <person name="Ma L.-J."/>
            <person name="Grabherr M."/>
            <person name="Birren B.W."/>
        </authorList>
    </citation>
    <scope>NUCLEOTIDE SEQUENCE [LARGE SCALE GENOMIC DNA]</scope>
    <source>
        <strain evidence="3">ATCC 6205 / CBS 148.51 / DSM 1962 / NBRC 6347 / NRRL 1970</strain>
    </source>
</reference>
<feature type="compositionally biased region" description="Low complexity" evidence="1">
    <location>
        <begin position="168"/>
        <end position="180"/>
    </location>
</feature>